<name>X1M6A2_9ZZZZ</name>
<dbReference type="InterPro" id="IPR035897">
    <property type="entry name" value="Toll_tir_struct_dom_sf"/>
</dbReference>
<sequence>TGRPYQTMSISKKIKEKIRRSDLMVAILTKRERIAKRKYKTSQWVKDEATFAAGAKRDVIFIKENGVVDIPGIFGDYEWLPLDRYHVGDVIEEIDKYLTKYEK</sequence>
<dbReference type="Gene3D" id="3.40.50.10140">
    <property type="entry name" value="Toll/interleukin-1 receptor homology (TIR) domain"/>
    <property type="match status" value="1"/>
</dbReference>
<feature type="non-terminal residue" evidence="1">
    <location>
        <position position="1"/>
    </location>
</feature>
<organism evidence="1">
    <name type="scientific">marine sediment metagenome</name>
    <dbReference type="NCBI Taxonomy" id="412755"/>
    <lineage>
        <taxon>unclassified sequences</taxon>
        <taxon>metagenomes</taxon>
        <taxon>ecological metagenomes</taxon>
    </lineage>
</organism>
<evidence type="ECO:0008006" key="2">
    <source>
        <dbReference type="Google" id="ProtNLM"/>
    </source>
</evidence>
<dbReference type="EMBL" id="BARV01017746">
    <property type="protein sequence ID" value="GAI26858.1"/>
    <property type="molecule type" value="Genomic_DNA"/>
</dbReference>
<reference evidence="1" key="1">
    <citation type="journal article" date="2014" name="Front. Microbiol.">
        <title>High frequency of phylogenetically diverse reductive dehalogenase-homologous genes in deep subseafloor sedimentary metagenomes.</title>
        <authorList>
            <person name="Kawai M."/>
            <person name="Futagami T."/>
            <person name="Toyoda A."/>
            <person name="Takaki Y."/>
            <person name="Nishi S."/>
            <person name="Hori S."/>
            <person name="Arai W."/>
            <person name="Tsubouchi T."/>
            <person name="Morono Y."/>
            <person name="Uchiyama I."/>
            <person name="Ito T."/>
            <person name="Fujiyama A."/>
            <person name="Inagaki F."/>
            <person name="Takami H."/>
        </authorList>
    </citation>
    <scope>NUCLEOTIDE SEQUENCE</scope>
    <source>
        <strain evidence="1">Expedition CK06-06</strain>
    </source>
</reference>
<gene>
    <name evidence="1" type="ORF">S06H3_30171</name>
</gene>
<comment type="caution">
    <text evidence="1">The sequence shown here is derived from an EMBL/GenBank/DDBJ whole genome shotgun (WGS) entry which is preliminary data.</text>
</comment>
<evidence type="ECO:0000313" key="1">
    <source>
        <dbReference type="EMBL" id="GAI26858.1"/>
    </source>
</evidence>
<protein>
    <recommendedName>
        <fullName evidence="2">TIR domain-containing protein</fullName>
    </recommendedName>
</protein>
<proteinExistence type="predicted"/>
<accession>X1M6A2</accession>
<dbReference type="AlphaFoldDB" id="X1M6A2"/>